<keyword evidence="2" id="KW-1185">Reference proteome</keyword>
<accession>A0A4R6EGH0</accession>
<dbReference type="OrthoDB" id="8565165at2"/>
<proteinExistence type="predicted"/>
<dbReference type="EMBL" id="SNVV01000001">
    <property type="protein sequence ID" value="TDN56668.1"/>
    <property type="molecule type" value="Genomic_DNA"/>
</dbReference>
<gene>
    <name evidence="1" type="ORF">C7389_10147</name>
</gene>
<reference evidence="1 2" key="1">
    <citation type="submission" date="2019-03" db="EMBL/GenBank/DDBJ databases">
        <title>Genomic Encyclopedia of Type Strains, Phase IV (KMG-IV): sequencing the most valuable type-strain genomes for metagenomic binning, comparative biology and taxonomic classification.</title>
        <authorList>
            <person name="Goeker M."/>
        </authorList>
    </citation>
    <scope>NUCLEOTIDE SEQUENCE [LARGE SCALE GENOMIC DNA]</scope>
    <source>
        <strain evidence="1 2">DSM 12121</strain>
    </source>
</reference>
<protein>
    <submittedName>
        <fullName evidence="1">Uncharacterized protein</fullName>
    </submittedName>
</protein>
<dbReference type="AlphaFoldDB" id="A0A4R6EGH0"/>
<dbReference type="RefSeq" id="WP_133587191.1">
    <property type="nucleotide sequence ID" value="NZ_SNVV01000001.1"/>
</dbReference>
<sequence>MTPQSIESLMADIEAEDPLDVRDLALDETEARRLMANHFCEIDQRLVEHGLDAEARLEVMAAIAAHTMAENLVLHIQRLRRENDKDAFQAWMRRHRIGG</sequence>
<evidence type="ECO:0000313" key="2">
    <source>
        <dbReference type="Proteomes" id="UP000295129"/>
    </source>
</evidence>
<organism evidence="1 2">
    <name type="scientific">Azoarcus indigens</name>
    <dbReference type="NCBI Taxonomy" id="29545"/>
    <lineage>
        <taxon>Bacteria</taxon>
        <taxon>Pseudomonadati</taxon>
        <taxon>Pseudomonadota</taxon>
        <taxon>Betaproteobacteria</taxon>
        <taxon>Rhodocyclales</taxon>
        <taxon>Zoogloeaceae</taxon>
        <taxon>Azoarcus</taxon>
    </lineage>
</organism>
<comment type="caution">
    <text evidence="1">The sequence shown here is derived from an EMBL/GenBank/DDBJ whole genome shotgun (WGS) entry which is preliminary data.</text>
</comment>
<name>A0A4R6EGH0_9RHOO</name>
<evidence type="ECO:0000313" key="1">
    <source>
        <dbReference type="EMBL" id="TDN56668.1"/>
    </source>
</evidence>
<dbReference type="Proteomes" id="UP000295129">
    <property type="component" value="Unassembled WGS sequence"/>
</dbReference>